<evidence type="ECO:0000256" key="4">
    <source>
        <dbReference type="ARBA" id="ARBA00022840"/>
    </source>
</evidence>
<gene>
    <name evidence="7" type="ORF">QBC33DRAFT_565167</name>
</gene>
<sequence length="986" mass="107488">MPAARARALFSATRTHSLPRVALDSPAHIRHLDARSFRTSSPRRARPDDTNASRGENELPDKPVADDGSPSKADETQKPNDATPTPTSTTPTPSTDAYKESLRSQGYGSSRVRALRGRTVDEAPPFNPPAWFTRNHVSLLNPRRIAGQEDTEHLLKELSKAELINGSEVEHIIQNFSSGNLERLLDRLRPVQSLFQSPLLKRPDGPERSACLELLATARTELAAVGPHNTPSRRLNRPVTVLSPLNYKGHNVAATVIRDIAAELEADVVHLDASSIARIVGGYLGQTPYWSRSSTSMLGYAAAEMNGRLLPRSDSGSDPEDIGNLFISIPSRMRSVTPRKDSFLLGGSSDDRWDDIKIGRVLEQLIEAADIRRKSSTQSPTRKNLIVHIHDYLELNSLAEGIVNKIRSIVDRMWQNGRRAILIGSSSSDIQTAPQWRTLLQMSKEDFHVIPFHVSEKFHDKVKWEKREAIQENLDNISTMIRSLVGNSPSIAFSPDLVDDGMTTTSPAVDLGKGIYDVQWVYRIATLMLGSETSRPPKFDTALLRKALSTMEARDKQWADLYPVHPPYFSPVFTAGNSNDHPFMSMDPEESGDSSSSSNSTSKNYDSHEKKLLSGLINAKDIRTTFDDIIAPEATKESLIALTSLSLVRPEEFSYGVLKTERIPGCLLYGPPGTGKTLLAKAVAKESGANMLEVSAASINDMYVGQSEKNVRAVFSLARKLSPAVIFLDEADALLGSRHSGHGRAAHRETITQFLREWDGLTDMRAFIMVATNRPFDLDEAVLRRLPRKMLVDLPLRAEREAILRVVLRDEALDDGGGAGSGAGVSLSALAAETELYSGSDLKNLCVSAAMHAVREEVHAQRAATASAATAAASAVVAGNVSPADECASPSSSPDTDKEAATATATASPAKRRVLTRAHFDRALAEISASISDDMESLKAIRKFDEQYGDGGARAGRRSRSRRSIGFEVVPGPGGSEEARVRRAVA</sequence>
<proteinExistence type="predicted"/>
<dbReference type="AlphaFoldDB" id="A0AAJ0C9L3"/>
<keyword evidence="3" id="KW-1000">Mitochondrion outer membrane</keyword>
<dbReference type="Pfam" id="PF17862">
    <property type="entry name" value="AAA_lid_3"/>
    <property type="match status" value="1"/>
</dbReference>
<dbReference type="SMART" id="SM00382">
    <property type="entry name" value="AAA"/>
    <property type="match status" value="1"/>
</dbReference>
<feature type="region of interest" description="Disordered" evidence="5">
    <location>
        <begin position="580"/>
        <end position="606"/>
    </location>
</feature>
<keyword evidence="3" id="KW-0472">Membrane</keyword>
<dbReference type="Gene3D" id="1.10.8.60">
    <property type="match status" value="1"/>
</dbReference>
<dbReference type="GO" id="GO:0005524">
    <property type="term" value="F:ATP binding"/>
    <property type="evidence" value="ECO:0007669"/>
    <property type="project" value="UniProtKB-KW"/>
</dbReference>
<dbReference type="SUPFAM" id="SSF52540">
    <property type="entry name" value="P-loop containing nucleoside triphosphate hydrolases"/>
    <property type="match status" value="1"/>
</dbReference>
<dbReference type="InterPro" id="IPR051701">
    <property type="entry name" value="Mito_OM_Translocase_MSP1"/>
</dbReference>
<keyword evidence="4" id="KW-0067">ATP-binding</keyword>
<feature type="region of interest" description="Disordered" evidence="5">
    <location>
        <begin position="1"/>
        <end position="113"/>
    </location>
</feature>
<dbReference type="Gene3D" id="3.40.50.300">
    <property type="entry name" value="P-loop containing nucleotide triphosphate hydrolases"/>
    <property type="match status" value="1"/>
</dbReference>
<evidence type="ECO:0000256" key="1">
    <source>
        <dbReference type="ARBA" id="ARBA00004572"/>
    </source>
</evidence>
<keyword evidence="2" id="KW-0547">Nucleotide-binding</keyword>
<dbReference type="GO" id="GO:0005741">
    <property type="term" value="C:mitochondrial outer membrane"/>
    <property type="evidence" value="ECO:0007669"/>
    <property type="project" value="UniProtKB-SubCell"/>
</dbReference>
<dbReference type="InterPro" id="IPR003959">
    <property type="entry name" value="ATPase_AAA_core"/>
</dbReference>
<dbReference type="PANTHER" id="PTHR45644">
    <property type="entry name" value="AAA ATPASE, PUTATIVE (AFU_ORTHOLOGUE AFUA_2G12920)-RELATED-RELATED"/>
    <property type="match status" value="1"/>
</dbReference>
<comment type="caution">
    <text evidence="7">The sequence shown here is derived from an EMBL/GenBank/DDBJ whole genome shotgun (WGS) entry which is preliminary data.</text>
</comment>
<evidence type="ECO:0000313" key="7">
    <source>
        <dbReference type="EMBL" id="KAK1772703.1"/>
    </source>
</evidence>
<dbReference type="InterPro" id="IPR003593">
    <property type="entry name" value="AAA+_ATPase"/>
</dbReference>
<dbReference type="RefSeq" id="XP_060288916.1">
    <property type="nucleotide sequence ID" value="XM_060430412.1"/>
</dbReference>
<evidence type="ECO:0000259" key="6">
    <source>
        <dbReference type="SMART" id="SM00382"/>
    </source>
</evidence>
<accession>A0AAJ0C9L3</accession>
<dbReference type="GO" id="GO:0016887">
    <property type="term" value="F:ATP hydrolysis activity"/>
    <property type="evidence" value="ECO:0007669"/>
    <property type="project" value="InterPro"/>
</dbReference>
<feature type="compositionally biased region" description="Basic and acidic residues" evidence="5">
    <location>
        <begin position="977"/>
        <end position="986"/>
    </location>
</feature>
<evidence type="ECO:0000256" key="2">
    <source>
        <dbReference type="ARBA" id="ARBA00022741"/>
    </source>
</evidence>
<dbReference type="Pfam" id="PF00004">
    <property type="entry name" value="AAA"/>
    <property type="match status" value="1"/>
</dbReference>
<keyword evidence="8" id="KW-1185">Reference proteome</keyword>
<reference evidence="7" key="1">
    <citation type="submission" date="2023-06" db="EMBL/GenBank/DDBJ databases">
        <title>Genome-scale phylogeny and comparative genomics of the fungal order Sordariales.</title>
        <authorList>
            <consortium name="Lawrence Berkeley National Laboratory"/>
            <person name="Hensen N."/>
            <person name="Bonometti L."/>
            <person name="Westerberg I."/>
            <person name="Brannstrom I.O."/>
            <person name="Guillou S."/>
            <person name="Cros-Aarteil S."/>
            <person name="Calhoun S."/>
            <person name="Haridas S."/>
            <person name="Kuo A."/>
            <person name="Mondo S."/>
            <person name="Pangilinan J."/>
            <person name="Riley R."/>
            <person name="Labutti K."/>
            <person name="Andreopoulos B."/>
            <person name="Lipzen A."/>
            <person name="Chen C."/>
            <person name="Yanf M."/>
            <person name="Daum C."/>
            <person name="Ng V."/>
            <person name="Clum A."/>
            <person name="Steindorff A."/>
            <person name="Ohm R."/>
            <person name="Martin F."/>
            <person name="Silar P."/>
            <person name="Natvig D."/>
            <person name="Lalanne C."/>
            <person name="Gautier V."/>
            <person name="Ament-Velasquez S.L."/>
            <person name="Kruys A."/>
            <person name="Hutchinson M.I."/>
            <person name="Powell A.J."/>
            <person name="Barry K."/>
            <person name="Miller A.N."/>
            <person name="Grigoriev I.V."/>
            <person name="Debuchy R."/>
            <person name="Gladieux P."/>
            <person name="Thoren M.H."/>
            <person name="Johannesson H."/>
        </authorList>
    </citation>
    <scope>NUCLEOTIDE SEQUENCE</scope>
    <source>
        <strain evidence="7">8032-3</strain>
    </source>
</reference>
<organism evidence="7 8">
    <name type="scientific">Phialemonium atrogriseum</name>
    <dbReference type="NCBI Taxonomy" id="1093897"/>
    <lineage>
        <taxon>Eukaryota</taxon>
        <taxon>Fungi</taxon>
        <taxon>Dikarya</taxon>
        <taxon>Ascomycota</taxon>
        <taxon>Pezizomycotina</taxon>
        <taxon>Sordariomycetes</taxon>
        <taxon>Sordariomycetidae</taxon>
        <taxon>Cephalothecales</taxon>
        <taxon>Cephalothecaceae</taxon>
        <taxon>Phialemonium</taxon>
    </lineage>
</organism>
<evidence type="ECO:0000256" key="5">
    <source>
        <dbReference type="SAM" id="MobiDB-lite"/>
    </source>
</evidence>
<dbReference type="PANTHER" id="PTHR45644:SF56">
    <property type="entry name" value="AAA ATPASE, PUTATIVE (AFU_ORTHOLOGUE AFUA_2G12920)-RELATED"/>
    <property type="match status" value="1"/>
</dbReference>
<feature type="compositionally biased region" description="Low complexity" evidence="5">
    <location>
        <begin position="83"/>
        <end position="95"/>
    </location>
</feature>
<evidence type="ECO:0000256" key="3">
    <source>
        <dbReference type="ARBA" id="ARBA00022787"/>
    </source>
</evidence>
<dbReference type="GeneID" id="85313599"/>
<feature type="region of interest" description="Disordered" evidence="5">
    <location>
        <begin position="882"/>
        <end position="910"/>
    </location>
</feature>
<dbReference type="InterPro" id="IPR027417">
    <property type="entry name" value="P-loop_NTPase"/>
</dbReference>
<keyword evidence="3" id="KW-0496">Mitochondrion</keyword>
<feature type="region of interest" description="Disordered" evidence="5">
    <location>
        <begin position="944"/>
        <end position="986"/>
    </location>
</feature>
<comment type="subcellular location">
    <subcellularLocation>
        <location evidence="1">Mitochondrion outer membrane</location>
        <topology evidence="1">Single-pass membrane protein</topology>
    </subcellularLocation>
</comment>
<protein>
    <recommendedName>
        <fullName evidence="6">AAA+ ATPase domain-containing protein</fullName>
    </recommendedName>
</protein>
<feature type="domain" description="AAA+ ATPase" evidence="6">
    <location>
        <begin position="662"/>
        <end position="796"/>
    </location>
</feature>
<name>A0AAJ0C9L3_9PEZI</name>
<feature type="compositionally biased region" description="Basic and acidic residues" evidence="5">
    <location>
        <begin position="45"/>
        <end position="65"/>
    </location>
</feature>
<dbReference type="Proteomes" id="UP001244011">
    <property type="component" value="Unassembled WGS sequence"/>
</dbReference>
<feature type="compositionally biased region" description="Low complexity" evidence="5">
    <location>
        <begin position="593"/>
        <end position="604"/>
    </location>
</feature>
<evidence type="ECO:0000313" key="8">
    <source>
        <dbReference type="Proteomes" id="UP001244011"/>
    </source>
</evidence>
<dbReference type="InterPro" id="IPR041569">
    <property type="entry name" value="AAA_lid_3"/>
</dbReference>
<dbReference type="EMBL" id="MU838997">
    <property type="protein sequence ID" value="KAK1772703.1"/>
    <property type="molecule type" value="Genomic_DNA"/>
</dbReference>